<organism evidence="1 2">
    <name type="scientific">Lasiosphaeria miniovina</name>
    <dbReference type="NCBI Taxonomy" id="1954250"/>
    <lineage>
        <taxon>Eukaryota</taxon>
        <taxon>Fungi</taxon>
        <taxon>Dikarya</taxon>
        <taxon>Ascomycota</taxon>
        <taxon>Pezizomycotina</taxon>
        <taxon>Sordariomycetes</taxon>
        <taxon>Sordariomycetidae</taxon>
        <taxon>Sordariales</taxon>
        <taxon>Lasiosphaeriaceae</taxon>
        <taxon>Lasiosphaeria</taxon>
    </lineage>
</organism>
<dbReference type="EMBL" id="JAUIRO010000004">
    <property type="protein sequence ID" value="KAK0717430.1"/>
    <property type="molecule type" value="Genomic_DNA"/>
</dbReference>
<evidence type="ECO:0008006" key="3">
    <source>
        <dbReference type="Google" id="ProtNLM"/>
    </source>
</evidence>
<dbReference type="InterPro" id="IPR032710">
    <property type="entry name" value="NTF2-like_dom_sf"/>
</dbReference>
<reference evidence="1" key="1">
    <citation type="submission" date="2023-06" db="EMBL/GenBank/DDBJ databases">
        <title>Genome-scale phylogeny and comparative genomics of the fungal order Sordariales.</title>
        <authorList>
            <consortium name="Lawrence Berkeley National Laboratory"/>
            <person name="Hensen N."/>
            <person name="Bonometti L."/>
            <person name="Westerberg I."/>
            <person name="Brannstrom I.O."/>
            <person name="Guillou S."/>
            <person name="Cros-Aarteil S."/>
            <person name="Calhoun S."/>
            <person name="Haridas S."/>
            <person name="Kuo A."/>
            <person name="Mondo S."/>
            <person name="Pangilinan J."/>
            <person name="Riley R."/>
            <person name="LaButti K."/>
            <person name="Andreopoulos B."/>
            <person name="Lipzen A."/>
            <person name="Chen C."/>
            <person name="Yanf M."/>
            <person name="Daum C."/>
            <person name="Ng V."/>
            <person name="Clum A."/>
            <person name="Steindorff A."/>
            <person name="Ohm R."/>
            <person name="Martin F."/>
            <person name="Silar P."/>
            <person name="Natvig D."/>
            <person name="Lalanne C."/>
            <person name="Gautier V."/>
            <person name="Ament-velasquez S.L."/>
            <person name="Kruys A."/>
            <person name="Hutchinson M.I."/>
            <person name="Powell A.J."/>
            <person name="Barry K."/>
            <person name="Miller A.N."/>
            <person name="Grigoriev I.V."/>
            <person name="Debuchy R."/>
            <person name="Gladieux P."/>
            <person name="Thoren M.H."/>
            <person name="Johannesson H."/>
        </authorList>
    </citation>
    <scope>NUCLEOTIDE SEQUENCE</scope>
    <source>
        <strain evidence="1">SMH2392-1A</strain>
    </source>
</reference>
<sequence length="160" mass="17283">MAPSNSEVESAIKATLKTHLDDMLRVFKDKSTANVSRMLTPDATFTLAPATLLKTMGAPPTFSMTNAEREAHFTQQFPALANGDMEVLETVVDAPGRKAVAHFRGTVTLVNDTSFTLENVLIVHFTDDGTKINKTVEFTDAATTLQFVSAVREIAAPKGP</sequence>
<comment type="caution">
    <text evidence="1">The sequence shown here is derived from an EMBL/GenBank/DDBJ whole genome shotgun (WGS) entry which is preliminary data.</text>
</comment>
<protein>
    <recommendedName>
        <fullName evidence="3">SnoaL-like domain-containing protein</fullName>
    </recommendedName>
</protein>
<proteinExistence type="predicted"/>
<dbReference type="Gene3D" id="3.10.450.50">
    <property type="match status" value="1"/>
</dbReference>
<dbReference type="RefSeq" id="XP_060296223.1">
    <property type="nucleotide sequence ID" value="XM_060439873.1"/>
</dbReference>
<dbReference type="AlphaFoldDB" id="A0AA40AKE2"/>
<dbReference type="SUPFAM" id="SSF54427">
    <property type="entry name" value="NTF2-like"/>
    <property type="match status" value="1"/>
</dbReference>
<dbReference type="Proteomes" id="UP001172101">
    <property type="component" value="Unassembled WGS sequence"/>
</dbReference>
<accession>A0AA40AKE2</accession>
<gene>
    <name evidence="1" type="ORF">B0T26DRAFT_675739</name>
</gene>
<keyword evidence="2" id="KW-1185">Reference proteome</keyword>
<evidence type="ECO:0000313" key="1">
    <source>
        <dbReference type="EMBL" id="KAK0717430.1"/>
    </source>
</evidence>
<evidence type="ECO:0000313" key="2">
    <source>
        <dbReference type="Proteomes" id="UP001172101"/>
    </source>
</evidence>
<dbReference type="GeneID" id="85323143"/>
<name>A0AA40AKE2_9PEZI</name>